<reference evidence="2" key="1">
    <citation type="submission" date="2023-06" db="EMBL/GenBank/DDBJ databases">
        <title>Genomic of Parafulvivirga corallium.</title>
        <authorList>
            <person name="Wang G."/>
        </authorList>
    </citation>
    <scope>NUCLEOTIDE SEQUENCE</scope>
    <source>
        <strain evidence="2">BMA10</strain>
    </source>
</reference>
<feature type="transmembrane region" description="Helical" evidence="1">
    <location>
        <begin position="95"/>
        <end position="120"/>
    </location>
</feature>
<sequence length="166" mass="19513">MNKKPDFKSVSQYLNMLNMFYYLLVGLPLAFFVFFYLENKEALQGRFMERDQWYVLKWCLIIIALIEMFAGEFLFRKILNRDLTNASLQEKLHVLFRALVVRYAAYFSASLFAVVPFYFFKEGVFTVIYLMVLFAFSLIRPTIVRIVGSNIFGKDEVATIKEGKTL</sequence>
<protein>
    <submittedName>
        <fullName evidence="2">Uncharacterized protein</fullName>
    </submittedName>
</protein>
<keyword evidence="1" id="KW-0472">Membrane</keyword>
<feature type="transmembrane region" description="Helical" evidence="1">
    <location>
        <begin position="126"/>
        <end position="144"/>
    </location>
</feature>
<feature type="transmembrane region" description="Helical" evidence="1">
    <location>
        <begin position="20"/>
        <end position="37"/>
    </location>
</feature>
<name>A0ABT8KM66_9BACT</name>
<evidence type="ECO:0000313" key="3">
    <source>
        <dbReference type="Proteomes" id="UP001172082"/>
    </source>
</evidence>
<organism evidence="2 3">
    <name type="scientific">Splendidivirga corallicola</name>
    <dbReference type="NCBI Taxonomy" id="3051826"/>
    <lineage>
        <taxon>Bacteria</taxon>
        <taxon>Pseudomonadati</taxon>
        <taxon>Bacteroidota</taxon>
        <taxon>Cytophagia</taxon>
        <taxon>Cytophagales</taxon>
        <taxon>Splendidivirgaceae</taxon>
        <taxon>Splendidivirga</taxon>
    </lineage>
</organism>
<evidence type="ECO:0000313" key="2">
    <source>
        <dbReference type="EMBL" id="MDN5201122.1"/>
    </source>
</evidence>
<dbReference type="RefSeq" id="WP_346751150.1">
    <property type="nucleotide sequence ID" value="NZ_JAUJEA010000002.1"/>
</dbReference>
<keyword evidence="1" id="KW-0812">Transmembrane</keyword>
<dbReference type="EMBL" id="JAUJEA010000002">
    <property type="protein sequence ID" value="MDN5201122.1"/>
    <property type="molecule type" value="Genomic_DNA"/>
</dbReference>
<comment type="caution">
    <text evidence="2">The sequence shown here is derived from an EMBL/GenBank/DDBJ whole genome shotgun (WGS) entry which is preliminary data.</text>
</comment>
<keyword evidence="3" id="KW-1185">Reference proteome</keyword>
<gene>
    <name evidence="2" type="ORF">QQ008_07110</name>
</gene>
<dbReference type="Proteomes" id="UP001172082">
    <property type="component" value="Unassembled WGS sequence"/>
</dbReference>
<evidence type="ECO:0000256" key="1">
    <source>
        <dbReference type="SAM" id="Phobius"/>
    </source>
</evidence>
<proteinExistence type="predicted"/>
<feature type="transmembrane region" description="Helical" evidence="1">
    <location>
        <begin position="53"/>
        <end position="75"/>
    </location>
</feature>
<accession>A0ABT8KM66</accession>
<keyword evidence="1" id="KW-1133">Transmembrane helix</keyword>